<dbReference type="InterPro" id="IPR014729">
    <property type="entry name" value="Rossmann-like_a/b/a_fold"/>
</dbReference>
<accession>A0ABM6THQ9</accession>
<evidence type="ECO:0000313" key="3">
    <source>
        <dbReference type="EMBL" id="AVQ02708.1"/>
    </source>
</evidence>
<reference evidence="3 4" key="1">
    <citation type="journal article" date="2015" name="Biotechnol. Bioeng.">
        <title>Genome sequence and phenotypic characterization of Caulobacter segnis.</title>
        <authorList>
            <person name="Patel S."/>
            <person name="Fletcher B."/>
            <person name="Scott D.C."/>
            <person name="Ely B."/>
        </authorList>
    </citation>
    <scope>NUCLEOTIDE SEQUENCE [LARGE SCALE GENOMIC DNA]</scope>
    <source>
        <strain evidence="3 4">TK0059</strain>
    </source>
</reference>
<evidence type="ECO:0000256" key="1">
    <source>
        <dbReference type="SAM" id="MobiDB-lite"/>
    </source>
</evidence>
<organism evidence="3 4">
    <name type="scientific">Caulobacter segnis</name>
    <dbReference type="NCBI Taxonomy" id="88688"/>
    <lineage>
        <taxon>Bacteria</taxon>
        <taxon>Pseudomonadati</taxon>
        <taxon>Pseudomonadota</taxon>
        <taxon>Alphaproteobacteria</taxon>
        <taxon>Caulobacterales</taxon>
        <taxon>Caulobacteraceae</taxon>
        <taxon>Caulobacter</taxon>
    </lineage>
</organism>
<dbReference type="Proteomes" id="UP000240527">
    <property type="component" value="Chromosome"/>
</dbReference>
<evidence type="ECO:0000313" key="4">
    <source>
        <dbReference type="Proteomes" id="UP000240527"/>
    </source>
</evidence>
<feature type="compositionally biased region" description="Low complexity" evidence="1">
    <location>
        <begin position="599"/>
        <end position="609"/>
    </location>
</feature>
<dbReference type="InterPro" id="IPR001962">
    <property type="entry name" value="Asn_synthase"/>
</dbReference>
<keyword evidence="4" id="KW-1185">Reference proteome</keyword>
<feature type="domain" description="Asparagine synthetase" evidence="2">
    <location>
        <begin position="222"/>
        <end position="580"/>
    </location>
</feature>
<dbReference type="SUPFAM" id="SSF52402">
    <property type="entry name" value="Adenine nucleotide alpha hydrolases-like"/>
    <property type="match status" value="1"/>
</dbReference>
<protein>
    <submittedName>
        <fullName evidence="3">Lasso peptide isopeptide bond-forming cyclase</fullName>
    </submittedName>
</protein>
<dbReference type="Gene3D" id="3.40.50.620">
    <property type="entry name" value="HUPs"/>
    <property type="match status" value="1"/>
</dbReference>
<sequence>MGYAALTYPGGLAAAAFDEMVEALIDAGWTLALRAFRLAVLTDGQAPAVSPLMGRGGVAGVLIGEAFDRRATLGGAVARAALDGLADIDPLEAGRHLIETAWGGYVGMWIGRAEAGPTLLRDPSGALEALAWRRDGVTVMSARPLTGRAGPADLAIDWPRIVQILADPISAALGPPPLTGLATIDPGAAVHGADGQERSVLWTPAAVVRGARHRPWPSRQDLRRTIDATVAALASDAGPIVCEISGGLDSAIVATSLAASGLGPQLTVNFYGDQPEADERGYAQAVAERIGAPLRTLRREPFAFDETVLAAAGQAARPNFNALDPGYDAGLVGALEAIDARALFTGHGGDTVFYQVAASALAADLLGGAPCEGSRRARLEEVARRTRRSIWSLAWEAFSGRPSTVSIEGQLLRQEAERIRRVGLTHPWVGGLSSVTPAKRQQIRALVSNLNAHGATGRAERARIVHPLLAQPVVEACLAIPAPILSAGEGERSFAREAFADRLPPSIVGRRSKGEISVFLNRSLAASAPFLRGFLLEGRLAARGLIDRDELAAALEPEAIVWKDASRDLLTAAALEAWVRHWEARIGEGEAAEGERAAGRGTAATGPRTSARKANTR</sequence>
<feature type="region of interest" description="Disordered" evidence="1">
    <location>
        <begin position="590"/>
        <end position="617"/>
    </location>
</feature>
<name>A0ABM6THQ9_9CAUL</name>
<dbReference type="Pfam" id="PF00733">
    <property type="entry name" value="Asn_synthase"/>
    <property type="match status" value="1"/>
</dbReference>
<proteinExistence type="predicted"/>
<gene>
    <name evidence="3" type="ORF">B7G68_13125</name>
</gene>
<evidence type="ECO:0000259" key="2">
    <source>
        <dbReference type="Pfam" id="PF00733"/>
    </source>
</evidence>
<dbReference type="RefSeq" id="WP_013079671.1">
    <property type="nucleotide sequence ID" value="NZ_CP027850.1"/>
</dbReference>
<dbReference type="EMBL" id="CP027850">
    <property type="protein sequence ID" value="AVQ02708.1"/>
    <property type="molecule type" value="Genomic_DNA"/>
</dbReference>